<evidence type="ECO:0000313" key="1">
    <source>
        <dbReference type="EMBL" id="HJF88112.1"/>
    </source>
</evidence>
<sequence>MATPFSKSDFIQLNTVSDEEIYNHEGADTMVSFSGNIEQINRADLEHLVNGKYLLDLNDGEYIQVIRLAPDAIKWLKDM</sequence>
<dbReference type="Proteomes" id="UP000747013">
    <property type="component" value="Unassembled WGS sequence"/>
</dbReference>
<organism evidence="1 2">
    <name type="scientific">Companilactobacillus farciminis</name>
    <dbReference type="NCBI Taxonomy" id="1612"/>
    <lineage>
        <taxon>Bacteria</taxon>
        <taxon>Bacillati</taxon>
        <taxon>Bacillota</taxon>
        <taxon>Bacilli</taxon>
        <taxon>Lactobacillales</taxon>
        <taxon>Lactobacillaceae</taxon>
        <taxon>Companilactobacillus</taxon>
    </lineage>
</organism>
<dbReference type="AlphaFoldDB" id="A0A921HUF8"/>
<evidence type="ECO:0000313" key="2">
    <source>
        <dbReference type="Proteomes" id="UP000747013"/>
    </source>
</evidence>
<proteinExistence type="predicted"/>
<protein>
    <submittedName>
        <fullName evidence="1">Uncharacterized protein</fullName>
    </submittedName>
</protein>
<accession>A0A921HUF8</accession>
<dbReference type="EMBL" id="DYWC01000278">
    <property type="protein sequence ID" value="HJF88112.1"/>
    <property type="molecule type" value="Genomic_DNA"/>
</dbReference>
<comment type="caution">
    <text evidence="1">The sequence shown here is derived from an EMBL/GenBank/DDBJ whole genome shotgun (WGS) entry which is preliminary data.</text>
</comment>
<reference evidence="1" key="1">
    <citation type="journal article" date="2021" name="PeerJ">
        <title>Extensive microbial diversity within the chicken gut microbiome revealed by metagenomics and culture.</title>
        <authorList>
            <person name="Gilroy R."/>
            <person name="Ravi A."/>
            <person name="Getino M."/>
            <person name="Pursley I."/>
            <person name="Horton D.L."/>
            <person name="Alikhan N.F."/>
            <person name="Baker D."/>
            <person name="Gharbi K."/>
            <person name="Hall N."/>
            <person name="Watson M."/>
            <person name="Adriaenssens E.M."/>
            <person name="Foster-Nyarko E."/>
            <person name="Jarju S."/>
            <person name="Secka A."/>
            <person name="Antonio M."/>
            <person name="Oren A."/>
            <person name="Chaudhuri R.R."/>
            <person name="La Ragione R."/>
            <person name="Hildebrand F."/>
            <person name="Pallen M.J."/>
        </authorList>
    </citation>
    <scope>NUCLEOTIDE SEQUENCE</scope>
    <source>
        <strain evidence="1">7886</strain>
    </source>
</reference>
<name>A0A921HUF8_9LACO</name>
<reference evidence="1" key="2">
    <citation type="submission" date="2021-09" db="EMBL/GenBank/DDBJ databases">
        <authorList>
            <person name="Gilroy R."/>
        </authorList>
    </citation>
    <scope>NUCLEOTIDE SEQUENCE</scope>
    <source>
        <strain evidence="1">7886</strain>
    </source>
</reference>
<gene>
    <name evidence="1" type="ORF">K8V88_11820</name>
</gene>